<feature type="domain" description="Polysaccharide biosynthesis" evidence="1">
    <location>
        <begin position="36"/>
        <end position="160"/>
    </location>
</feature>
<reference evidence="3" key="1">
    <citation type="submission" date="2025-08" db="UniProtKB">
        <authorList>
            <consortium name="RefSeq"/>
        </authorList>
    </citation>
    <scope>IDENTIFICATION</scope>
</reference>
<name>A0AAJ7DZL3_9HYME</name>
<dbReference type="InterPro" id="IPR021148">
    <property type="entry name" value="Polysacc_synth_dom"/>
</dbReference>
<evidence type="ECO:0000313" key="3">
    <source>
        <dbReference type="RefSeq" id="XP_011502262.1"/>
    </source>
</evidence>
<dbReference type="GO" id="GO:0005737">
    <property type="term" value="C:cytoplasm"/>
    <property type="evidence" value="ECO:0007669"/>
    <property type="project" value="TreeGrafter"/>
</dbReference>
<dbReference type="Proteomes" id="UP000695007">
    <property type="component" value="Unplaced"/>
</dbReference>
<dbReference type="PANTHER" id="PTHR13410:SF9">
    <property type="entry name" value="PROTEIN PBDC1"/>
    <property type="match status" value="1"/>
</dbReference>
<sequence length="180" mass="21554">MVLNILNLFIKTDDQLISRSNRSLTREENFENDQSIEAMWVVKAVEHAEIYFNILCSVDPKLLRLTPHDDKIYKTFREFFPDIKVDFINEDELKSEAGKQKWRPFCEQFKYSVEDYSFGTLLRSDCNDDYLEENSILTTRIQFYAIELARNREGFNDQLRQKFRINNKTNLTNNHDIKTY</sequence>
<evidence type="ECO:0000259" key="1">
    <source>
        <dbReference type="Pfam" id="PF04669"/>
    </source>
</evidence>
<dbReference type="InterPro" id="IPR008476">
    <property type="entry name" value="PBDC1_metazoa/fungi"/>
</dbReference>
<proteinExistence type="predicted"/>
<dbReference type="Gene3D" id="1.10.3560.10">
    <property type="entry name" value="yst0336 like domain"/>
    <property type="match status" value="1"/>
</dbReference>
<organism evidence="2 3">
    <name type="scientific">Ceratosolen solmsi marchali</name>
    <dbReference type="NCBI Taxonomy" id="326594"/>
    <lineage>
        <taxon>Eukaryota</taxon>
        <taxon>Metazoa</taxon>
        <taxon>Ecdysozoa</taxon>
        <taxon>Arthropoda</taxon>
        <taxon>Hexapoda</taxon>
        <taxon>Insecta</taxon>
        <taxon>Pterygota</taxon>
        <taxon>Neoptera</taxon>
        <taxon>Endopterygota</taxon>
        <taxon>Hymenoptera</taxon>
        <taxon>Apocrita</taxon>
        <taxon>Proctotrupomorpha</taxon>
        <taxon>Chalcidoidea</taxon>
        <taxon>Agaonidae</taxon>
        <taxon>Agaoninae</taxon>
        <taxon>Ceratosolen</taxon>
    </lineage>
</organism>
<dbReference type="AlphaFoldDB" id="A0AAJ7DZL3"/>
<gene>
    <name evidence="3" type="primary">LOC105365727</name>
</gene>
<dbReference type="RefSeq" id="XP_011502262.1">
    <property type="nucleotide sequence ID" value="XM_011503960.1"/>
</dbReference>
<dbReference type="GeneID" id="105365727"/>
<accession>A0AAJ7DZL3</accession>
<dbReference type="PANTHER" id="PTHR13410">
    <property type="entry name" value="PROTEIN PBDC1"/>
    <property type="match status" value="1"/>
</dbReference>
<evidence type="ECO:0000313" key="2">
    <source>
        <dbReference type="Proteomes" id="UP000695007"/>
    </source>
</evidence>
<protein>
    <submittedName>
        <fullName evidence="3">Protein PBDC1</fullName>
    </submittedName>
</protein>
<dbReference type="Pfam" id="PF04669">
    <property type="entry name" value="PBDC1"/>
    <property type="match status" value="1"/>
</dbReference>
<dbReference type="InterPro" id="IPR023139">
    <property type="entry name" value="PBDC1-like_dom_sf"/>
</dbReference>
<keyword evidence="2" id="KW-1185">Reference proteome</keyword>
<dbReference type="KEGG" id="csol:105365727"/>